<dbReference type="EMBL" id="JAIWYP010000006">
    <property type="protein sequence ID" value="KAH3811198.1"/>
    <property type="molecule type" value="Genomic_DNA"/>
</dbReference>
<accession>A0A9D4G9F1</accession>
<proteinExistence type="predicted"/>
<organism evidence="1 2">
    <name type="scientific">Dreissena polymorpha</name>
    <name type="common">Zebra mussel</name>
    <name type="synonym">Mytilus polymorpha</name>
    <dbReference type="NCBI Taxonomy" id="45954"/>
    <lineage>
        <taxon>Eukaryota</taxon>
        <taxon>Metazoa</taxon>
        <taxon>Spiralia</taxon>
        <taxon>Lophotrochozoa</taxon>
        <taxon>Mollusca</taxon>
        <taxon>Bivalvia</taxon>
        <taxon>Autobranchia</taxon>
        <taxon>Heteroconchia</taxon>
        <taxon>Euheterodonta</taxon>
        <taxon>Imparidentia</taxon>
        <taxon>Neoheterodontei</taxon>
        <taxon>Myida</taxon>
        <taxon>Dreissenoidea</taxon>
        <taxon>Dreissenidae</taxon>
        <taxon>Dreissena</taxon>
    </lineage>
</organism>
<evidence type="ECO:0000313" key="1">
    <source>
        <dbReference type="EMBL" id="KAH3811198.1"/>
    </source>
</evidence>
<evidence type="ECO:0000313" key="2">
    <source>
        <dbReference type="Proteomes" id="UP000828390"/>
    </source>
</evidence>
<reference evidence="1" key="2">
    <citation type="submission" date="2020-11" db="EMBL/GenBank/DDBJ databases">
        <authorList>
            <person name="McCartney M.A."/>
            <person name="Auch B."/>
            <person name="Kono T."/>
            <person name="Mallez S."/>
            <person name="Becker A."/>
            <person name="Gohl D.M."/>
            <person name="Silverstein K.A.T."/>
            <person name="Koren S."/>
            <person name="Bechman K.B."/>
            <person name="Herman A."/>
            <person name="Abrahante J.E."/>
            <person name="Garbe J."/>
        </authorList>
    </citation>
    <scope>NUCLEOTIDE SEQUENCE</scope>
    <source>
        <strain evidence="1">Duluth1</strain>
        <tissue evidence="1">Whole animal</tissue>
    </source>
</reference>
<name>A0A9D4G9F1_DREPO</name>
<keyword evidence="2" id="KW-1185">Reference proteome</keyword>
<comment type="caution">
    <text evidence="1">The sequence shown here is derived from an EMBL/GenBank/DDBJ whole genome shotgun (WGS) entry which is preliminary data.</text>
</comment>
<dbReference type="Proteomes" id="UP000828390">
    <property type="component" value="Unassembled WGS sequence"/>
</dbReference>
<reference evidence="1" key="1">
    <citation type="journal article" date="2019" name="bioRxiv">
        <title>The Genome of the Zebra Mussel, Dreissena polymorpha: A Resource for Invasive Species Research.</title>
        <authorList>
            <person name="McCartney M.A."/>
            <person name="Auch B."/>
            <person name="Kono T."/>
            <person name="Mallez S."/>
            <person name="Zhang Y."/>
            <person name="Obille A."/>
            <person name="Becker A."/>
            <person name="Abrahante J.E."/>
            <person name="Garbe J."/>
            <person name="Badalamenti J.P."/>
            <person name="Herman A."/>
            <person name="Mangelson H."/>
            <person name="Liachko I."/>
            <person name="Sullivan S."/>
            <person name="Sone E.D."/>
            <person name="Koren S."/>
            <person name="Silverstein K.A.T."/>
            <person name="Beckman K.B."/>
            <person name="Gohl D.M."/>
        </authorList>
    </citation>
    <scope>NUCLEOTIDE SEQUENCE</scope>
    <source>
        <strain evidence="1">Duluth1</strain>
        <tissue evidence="1">Whole animal</tissue>
    </source>
</reference>
<dbReference type="AlphaFoldDB" id="A0A9D4G9F1"/>
<protein>
    <submittedName>
        <fullName evidence="1">Uncharacterized protein</fullName>
    </submittedName>
</protein>
<gene>
    <name evidence="1" type="ORF">DPMN_139604</name>
</gene>
<sequence length="127" mass="14160">MEVVCVAVVENDYSGASTSSNYEYDAFVAAVDNDKVIIMNAMLTLLAKHSVLVLTCFYHSHIRKNAPPPGHVFEPTGTIFELFHEDGAINVASRMLKRHIKKKAQPPGAHVFQLTGYLCYKSGEQYR</sequence>